<dbReference type="Gene3D" id="3.40.50.1820">
    <property type="entry name" value="alpha/beta hydrolase"/>
    <property type="match status" value="1"/>
</dbReference>
<dbReference type="GO" id="GO:0008236">
    <property type="term" value="F:serine-type peptidase activity"/>
    <property type="evidence" value="ECO:0007669"/>
    <property type="project" value="InterPro"/>
</dbReference>
<gene>
    <name evidence="3" type="primary">lpqC</name>
    <name evidence="3" type="ORF">ERS007681_02526</name>
</gene>
<keyword evidence="3" id="KW-0449">Lipoprotein</keyword>
<accession>A0A654TAA2</accession>
<dbReference type="InterPro" id="IPR001375">
    <property type="entry name" value="Peptidase_S9_cat"/>
</dbReference>
<dbReference type="EC" id="3.1.-.-" evidence="3"/>
<evidence type="ECO:0000256" key="1">
    <source>
        <dbReference type="ARBA" id="ARBA00022729"/>
    </source>
</evidence>
<protein>
    <submittedName>
        <fullName evidence="3">Esterase lipoprotein LPQC</fullName>
        <ecNumber evidence="3">3.1.-.-</ecNumber>
    </submittedName>
</protein>
<dbReference type="GO" id="GO:0006508">
    <property type="term" value="P:proteolysis"/>
    <property type="evidence" value="ECO:0007669"/>
    <property type="project" value="InterPro"/>
</dbReference>
<evidence type="ECO:0000313" key="4">
    <source>
        <dbReference type="Proteomes" id="UP000048289"/>
    </source>
</evidence>
<keyword evidence="1" id="KW-0732">Signal</keyword>
<dbReference type="SUPFAM" id="SSF53474">
    <property type="entry name" value="alpha/beta-Hydrolases"/>
    <property type="match status" value="1"/>
</dbReference>
<dbReference type="EMBL" id="CFOE01000340">
    <property type="protein sequence ID" value="CFE40477.1"/>
    <property type="molecule type" value="Genomic_DNA"/>
</dbReference>
<dbReference type="InterPro" id="IPR029058">
    <property type="entry name" value="AB_hydrolase_fold"/>
</dbReference>
<evidence type="ECO:0000313" key="3">
    <source>
        <dbReference type="EMBL" id="CFE40477.1"/>
    </source>
</evidence>
<evidence type="ECO:0000259" key="2">
    <source>
        <dbReference type="Pfam" id="PF00326"/>
    </source>
</evidence>
<feature type="domain" description="Peptidase S9 prolyl oligopeptidase catalytic" evidence="2">
    <location>
        <begin position="78"/>
        <end position="128"/>
    </location>
</feature>
<dbReference type="InterPro" id="IPR050955">
    <property type="entry name" value="Plant_Biomass_Hydrol_Est"/>
</dbReference>
<keyword evidence="3" id="KW-0378">Hydrolase</keyword>
<sequence>MTRSYRLHVPPAEPSGLVISLHGGGGTGAGQEALTDFDAVADAADLLVVYPDGYDKSWADGRGASPADRRHLDDVGFLVALAAKLVHDFDIAPGHVFATGMSNGGFMSNRLACDRADIFAAVAPVAGTLGVGVTCNPSRPVSVLEAHGTADPLVPFNGGAVRGRGGLSHSISVASLVDRWRAVDGCQGDPSAAELPDVGDGTMVHLFDSSSCAAGTEVISYQIDNGGHTWPGGRQYLPKAVIGATTRAFDGSQVIAQFFATHGRD</sequence>
<organism evidence="3 4">
    <name type="scientific">Mycobacterium tuberculosis</name>
    <dbReference type="NCBI Taxonomy" id="1773"/>
    <lineage>
        <taxon>Bacteria</taxon>
        <taxon>Bacillati</taxon>
        <taxon>Actinomycetota</taxon>
        <taxon>Actinomycetes</taxon>
        <taxon>Mycobacteriales</taxon>
        <taxon>Mycobacteriaceae</taxon>
        <taxon>Mycobacterium</taxon>
        <taxon>Mycobacterium tuberculosis complex</taxon>
    </lineage>
</organism>
<name>A0A654TAA2_MYCTX</name>
<dbReference type="Proteomes" id="UP000048289">
    <property type="component" value="Unassembled WGS sequence"/>
</dbReference>
<dbReference type="PANTHER" id="PTHR43037">
    <property type="entry name" value="UNNAMED PRODUCT-RELATED"/>
    <property type="match status" value="1"/>
</dbReference>
<dbReference type="PANTHER" id="PTHR43037:SF1">
    <property type="entry name" value="BLL1128 PROTEIN"/>
    <property type="match status" value="1"/>
</dbReference>
<dbReference type="Pfam" id="PF00326">
    <property type="entry name" value="Peptidase_S9"/>
    <property type="match status" value="1"/>
</dbReference>
<dbReference type="AlphaFoldDB" id="A0A654TAA2"/>
<proteinExistence type="predicted"/>
<reference evidence="3 4" key="1">
    <citation type="submission" date="2015-03" db="EMBL/GenBank/DDBJ databases">
        <authorList>
            <consortium name="Pathogen Informatics"/>
        </authorList>
    </citation>
    <scope>NUCLEOTIDE SEQUENCE [LARGE SCALE GENOMIC DNA]</scope>
    <source>
        <strain evidence="3 4">G09901357</strain>
    </source>
</reference>